<evidence type="ECO:0000256" key="1">
    <source>
        <dbReference type="SAM" id="MobiDB-lite"/>
    </source>
</evidence>
<dbReference type="EMBL" id="CP046904">
    <property type="protein sequence ID" value="QGZ42129.1"/>
    <property type="molecule type" value="Genomic_DNA"/>
</dbReference>
<reference evidence="2 5" key="3">
    <citation type="submission" date="2019-12" db="EMBL/GenBank/DDBJ databases">
        <title>Draft Genome Sequences of Six Type Strains of the Genus Massilia.</title>
        <authorList>
            <person name="Miess H."/>
            <person name="Frediansyah A."/>
            <person name="Goeker M."/>
            <person name="Gross H."/>
        </authorList>
    </citation>
    <scope>NUCLEOTIDE SEQUENCE [LARGE SCALE GENOMIC DNA]</scope>
    <source>
        <strain evidence="2 5">DSM 26639</strain>
    </source>
</reference>
<dbReference type="OrthoDB" id="8720389at2"/>
<evidence type="ECO:0000313" key="2">
    <source>
        <dbReference type="EMBL" id="QGZ42129.1"/>
    </source>
</evidence>
<dbReference type="EMBL" id="VLKW01000014">
    <property type="protein sequence ID" value="TWI42499.1"/>
    <property type="molecule type" value="Genomic_DNA"/>
</dbReference>
<evidence type="ECO:0000313" key="5">
    <source>
        <dbReference type="Proteomes" id="UP000437862"/>
    </source>
</evidence>
<reference evidence="3" key="2">
    <citation type="submission" date="2019-07" db="EMBL/GenBank/DDBJ databases">
        <authorList>
            <person name="Whitman W."/>
            <person name="Huntemann M."/>
            <person name="Clum A."/>
            <person name="Pillay M."/>
            <person name="Palaniappan K."/>
            <person name="Varghese N."/>
            <person name="Mikhailova N."/>
            <person name="Stamatis D."/>
            <person name="Reddy T."/>
            <person name="Daum C."/>
            <person name="Shapiro N."/>
            <person name="Ivanova N."/>
            <person name="Kyrpides N."/>
            <person name="Woyke T."/>
        </authorList>
    </citation>
    <scope>NUCLEOTIDE SEQUENCE</scope>
    <source>
        <strain evidence="3">CGMCC 1.10685</strain>
    </source>
</reference>
<accession>A0A562PDL3</accession>
<dbReference type="RefSeq" id="WP_145881326.1">
    <property type="nucleotide sequence ID" value="NZ_CP046904.1"/>
</dbReference>
<gene>
    <name evidence="2" type="ORF">GO485_25850</name>
    <name evidence="3" type="ORF">IP92_05475</name>
</gene>
<proteinExistence type="predicted"/>
<dbReference type="Proteomes" id="UP000315112">
    <property type="component" value="Unassembled WGS sequence"/>
</dbReference>
<evidence type="ECO:0000313" key="4">
    <source>
        <dbReference type="Proteomes" id="UP000315112"/>
    </source>
</evidence>
<sequence>MTAPIRTGAGAGAALDPAELAELHSLTPHAPVLKPREALHPEEEALSLPQPEQPDPKIELLNRALGAHRTIANPLWSGDPVPRLRGLQKALIAHALTLQQERRRTCLDALTVIEQAIRLRLRWQQMRRSEVDTPPGAARPGHAPVDDEENSDATPHAA</sequence>
<reference evidence="3 4" key="1">
    <citation type="journal article" date="2015" name="Stand. Genomic Sci.">
        <title>Genomic Encyclopedia of Bacterial and Archaeal Type Strains, Phase III: the genomes of soil and plant-associated and newly described type strains.</title>
        <authorList>
            <person name="Whitman W.B."/>
            <person name="Woyke T."/>
            <person name="Klenk H.P."/>
            <person name="Zhou Y."/>
            <person name="Lilburn T.G."/>
            <person name="Beck B.J."/>
            <person name="De Vos P."/>
            <person name="Vandamme P."/>
            <person name="Eisen J.A."/>
            <person name="Garrity G."/>
            <person name="Hugenholtz P."/>
            <person name="Kyrpides N.C."/>
        </authorList>
    </citation>
    <scope>NUCLEOTIDE SEQUENCE [LARGE SCALE GENOMIC DNA]</scope>
    <source>
        <strain evidence="3 4">CGMCC 1.10685</strain>
    </source>
</reference>
<feature type="region of interest" description="Disordered" evidence="1">
    <location>
        <begin position="128"/>
        <end position="158"/>
    </location>
</feature>
<dbReference type="AlphaFoldDB" id="A0A562PDL3"/>
<keyword evidence="5" id="KW-1185">Reference proteome</keyword>
<evidence type="ECO:0000313" key="3">
    <source>
        <dbReference type="EMBL" id="TWI42499.1"/>
    </source>
</evidence>
<protein>
    <submittedName>
        <fullName evidence="3">Uncharacterized protein</fullName>
    </submittedName>
</protein>
<name>A0A562PDL3_9BURK</name>
<organism evidence="3 4">
    <name type="scientific">Pseudoduganella flava</name>
    <dbReference type="NCBI Taxonomy" id="871742"/>
    <lineage>
        <taxon>Bacteria</taxon>
        <taxon>Pseudomonadati</taxon>
        <taxon>Pseudomonadota</taxon>
        <taxon>Betaproteobacteria</taxon>
        <taxon>Burkholderiales</taxon>
        <taxon>Oxalobacteraceae</taxon>
        <taxon>Telluria group</taxon>
        <taxon>Pseudoduganella</taxon>
    </lineage>
</organism>
<dbReference type="Proteomes" id="UP000437862">
    <property type="component" value="Chromosome"/>
</dbReference>